<evidence type="ECO:0000256" key="8">
    <source>
        <dbReference type="ARBA" id="ARBA00041958"/>
    </source>
</evidence>
<dbReference type="Gene3D" id="1.25.40.10">
    <property type="entry name" value="Tetratricopeptide repeat domain"/>
    <property type="match status" value="1"/>
</dbReference>
<evidence type="ECO:0000256" key="2">
    <source>
        <dbReference type="ARBA" id="ARBA00011375"/>
    </source>
</evidence>
<name>A0A4P6D7T0_RHOPR</name>
<dbReference type="EMBL" id="GHKJ01000598">
    <property type="protein sequence ID" value="MOY45628.1"/>
    <property type="molecule type" value="Transcribed_RNA"/>
</dbReference>
<evidence type="ECO:0000256" key="6">
    <source>
        <dbReference type="ARBA" id="ARBA00023212"/>
    </source>
</evidence>
<dbReference type="GO" id="GO:0005876">
    <property type="term" value="C:spindle microtubule"/>
    <property type="evidence" value="ECO:0007669"/>
    <property type="project" value="TreeGrafter"/>
</dbReference>
<keyword evidence="6" id="KW-0206">Cytoskeleton</keyword>
<dbReference type="AlphaFoldDB" id="A0A4P6D7T0"/>
<dbReference type="GO" id="GO:0008017">
    <property type="term" value="F:microtubule binding"/>
    <property type="evidence" value="ECO:0007669"/>
    <property type="project" value="TreeGrafter"/>
</dbReference>
<dbReference type="SUPFAM" id="SSF48452">
    <property type="entry name" value="TPR-like"/>
    <property type="match status" value="1"/>
</dbReference>
<accession>A0A4P6D7T0</accession>
<dbReference type="GeneID" id="141456884"/>
<dbReference type="RefSeq" id="XP_073989341.1">
    <property type="nucleotide sequence ID" value="XM_074133240.1"/>
</dbReference>
<protein>
    <recommendedName>
        <fullName evidence="7">Regulator of microtubule dynamics protein 1</fullName>
    </recommendedName>
    <alternativeName>
        <fullName evidence="8">Protein FAM82B</fullName>
    </alternativeName>
</protein>
<proteinExistence type="predicted"/>
<evidence type="ECO:0000313" key="9">
    <source>
        <dbReference type="EMBL" id="MOY45628.1"/>
    </source>
</evidence>
<dbReference type="Pfam" id="PF21033">
    <property type="entry name" value="RMD1-3"/>
    <property type="match status" value="1"/>
</dbReference>
<evidence type="ECO:0000256" key="4">
    <source>
        <dbReference type="ARBA" id="ARBA00022737"/>
    </source>
</evidence>
<evidence type="ECO:0000256" key="7">
    <source>
        <dbReference type="ARBA" id="ARBA00039966"/>
    </source>
</evidence>
<evidence type="ECO:0000256" key="5">
    <source>
        <dbReference type="ARBA" id="ARBA00022803"/>
    </source>
</evidence>
<keyword evidence="3" id="KW-0963">Cytoplasm</keyword>
<dbReference type="InterPro" id="IPR011990">
    <property type="entry name" value="TPR-like_helical_dom_sf"/>
</dbReference>
<keyword evidence="5" id="KW-0802">TPR repeat</keyword>
<keyword evidence="4" id="KW-0677">Repeat</keyword>
<sequence length="298" mass="35250">MQFIRRAFLQSITRPKIISYPFSSLNLRGKFFLKKYKCHSGAFVISFAWFSQARKEENESEKLKLQLLTLVDNLYKQNKFREVYDLLVEHKNCDDVEILWRLSRVQYNISQEFATNPEERKVLIFEAYKIISKSLALDENHFANHKWMSILLDARSIYYGIKARISNLEVVKEHLLKAAELNPKDATTLYMLGYWCYEITNMPWYQRKIASMIFTTPPTSTFEEALEYFNKAEEVEPRFYSHNLLMLGKTYLKLNKEDQARYYLDLACNYPISTDDDILANKEACDLLMKLTPKKISI</sequence>
<dbReference type="VEuPathDB" id="VectorBase:RPRC001800"/>
<reference evidence="9" key="1">
    <citation type="submission" date="2019-04" db="EMBL/GenBank/DDBJ databases">
        <title>Analysis of the testis transcriptome of the Chagas disease vector Rhodnius prolixus.</title>
        <authorList>
            <person name="Cesar J."/>
            <person name="Ribeiro J.M."/>
            <person name="Pereira M.H."/>
            <person name="Araujo R.N."/>
            <person name="Gontijo N.F."/>
            <person name="Pessoa G."/>
            <person name="Sant'Anna M.V."/>
            <person name="Sorgine M.H."/>
            <person name="Majerowicz D."/>
            <person name="Carvalho A.B."/>
            <person name="Braz G."/>
            <person name="Mesquita R."/>
            <person name="Lagerblad P.O."/>
            <person name="Koerich L.B."/>
        </authorList>
    </citation>
    <scope>NUCLEOTIDE SEQUENCE</scope>
</reference>
<organism evidence="9">
    <name type="scientific">Rhodnius prolixus</name>
    <name type="common">Triatomid bug</name>
    <dbReference type="NCBI Taxonomy" id="13249"/>
    <lineage>
        <taxon>Eukaryota</taxon>
        <taxon>Metazoa</taxon>
        <taxon>Ecdysozoa</taxon>
        <taxon>Arthropoda</taxon>
        <taxon>Hexapoda</taxon>
        <taxon>Insecta</taxon>
        <taxon>Pterygota</taxon>
        <taxon>Neoptera</taxon>
        <taxon>Paraneoptera</taxon>
        <taxon>Hemiptera</taxon>
        <taxon>Heteroptera</taxon>
        <taxon>Panheteroptera</taxon>
        <taxon>Cimicomorpha</taxon>
        <taxon>Reduviidae</taxon>
        <taxon>Triatominae</taxon>
        <taxon>Rhodnius</taxon>
    </lineage>
</organism>
<dbReference type="PANTHER" id="PTHR16056:SF16">
    <property type="entry name" value="REGULATOR OF MICROTUBULE DYNAMICS PROTEIN 1"/>
    <property type="match status" value="1"/>
</dbReference>
<comment type="subcellular location">
    <subcellularLocation>
        <location evidence="1">Cytoplasm</location>
        <location evidence="1">Cytoskeleton</location>
    </subcellularLocation>
</comment>
<dbReference type="GO" id="GO:0097431">
    <property type="term" value="C:mitotic spindle pole"/>
    <property type="evidence" value="ECO:0007669"/>
    <property type="project" value="TreeGrafter"/>
</dbReference>
<dbReference type="InterPro" id="IPR049039">
    <property type="entry name" value="RMD1-3_a_helical_rpt"/>
</dbReference>
<comment type="subunit">
    <text evidence="2">Interacts with microtubules.</text>
</comment>
<evidence type="ECO:0000256" key="1">
    <source>
        <dbReference type="ARBA" id="ARBA00004245"/>
    </source>
</evidence>
<evidence type="ECO:0000256" key="3">
    <source>
        <dbReference type="ARBA" id="ARBA00022490"/>
    </source>
</evidence>
<dbReference type="GO" id="GO:0005739">
    <property type="term" value="C:mitochondrion"/>
    <property type="evidence" value="ECO:0007669"/>
    <property type="project" value="TreeGrafter"/>
</dbReference>
<dbReference type="PANTHER" id="PTHR16056">
    <property type="entry name" value="REGULATOR OF MICROTUBULE DYNAMICS PROTEIN"/>
    <property type="match status" value="1"/>
</dbReference>